<organism evidence="1 2">
    <name type="scientific">Aristaeella lactis</name>
    <dbReference type="NCBI Taxonomy" id="3046383"/>
    <lineage>
        <taxon>Bacteria</taxon>
        <taxon>Bacillati</taxon>
        <taxon>Bacillota</taxon>
        <taxon>Clostridia</taxon>
        <taxon>Eubacteriales</taxon>
        <taxon>Aristaeellaceae</taxon>
        <taxon>Aristaeella</taxon>
    </lineage>
</organism>
<reference evidence="1" key="1">
    <citation type="submission" date="2017-04" db="EMBL/GenBank/DDBJ databases">
        <authorList>
            <person name="Varghese N."/>
            <person name="Submissions S."/>
        </authorList>
    </citation>
    <scope>NUCLEOTIDE SEQUENCE</scope>
    <source>
        <strain evidence="1">WTE2008</strain>
    </source>
</reference>
<keyword evidence="2" id="KW-1185">Reference proteome</keyword>
<evidence type="ECO:0000313" key="1">
    <source>
        <dbReference type="EMBL" id="SMC51554.1"/>
    </source>
</evidence>
<gene>
    <name evidence="1" type="ORF">SAMN06297397_1166</name>
</gene>
<sequence>MVGYILSGILLLILAAVLVRRYLDMKRLDRLSEKMEDYLTGNGGDLSLSLKEDKIAQVENAALEMQNRIETAEERFRQEARRTSNLTADISHQLKTPLASLRLYCEMDESAHSEQQIAQIERMETLISSLLRLEKLCADGYEFAFEECNVRKMIEKDWEQMHSLWPYTTLTIEGEAVIRCDEKWLSEAFRNLIKNACEHTGENGEIHIFMERTESFFYCTLEDNGGGAAAKDLPHLFERFYRAEGQHSKGAGLGLAIVKEIIYRHHGQIMAQNTDKGLKFTISLPVLDMIKTIKNSEFRIQN</sequence>
<proteinExistence type="predicted"/>
<evidence type="ECO:0000313" key="2">
    <source>
        <dbReference type="Proteomes" id="UP000192328"/>
    </source>
</evidence>
<comment type="caution">
    <text evidence="1">The sequence shown here is derived from an EMBL/GenBank/DDBJ whole genome shotgun (WGS) entry which is preliminary data.</text>
</comment>
<accession>A0AC61PK55</accession>
<dbReference type="Proteomes" id="UP000192328">
    <property type="component" value="Unassembled WGS sequence"/>
</dbReference>
<name>A0AC61PK55_9FIRM</name>
<keyword evidence="1" id="KW-0418">Kinase</keyword>
<dbReference type="EMBL" id="FWXZ01000002">
    <property type="protein sequence ID" value="SMC51554.1"/>
    <property type="molecule type" value="Genomic_DNA"/>
</dbReference>
<protein>
    <submittedName>
        <fullName evidence="1">Signal transduction histidine kinase</fullName>
    </submittedName>
</protein>
<keyword evidence="1" id="KW-0808">Transferase</keyword>